<organism evidence="6 7">
    <name type="scientific">Kingdonia uniflora</name>
    <dbReference type="NCBI Taxonomy" id="39325"/>
    <lineage>
        <taxon>Eukaryota</taxon>
        <taxon>Viridiplantae</taxon>
        <taxon>Streptophyta</taxon>
        <taxon>Embryophyta</taxon>
        <taxon>Tracheophyta</taxon>
        <taxon>Spermatophyta</taxon>
        <taxon>Magnoliopsida</taxon>
        <taxon>Ranunculales</taxon>
        <taxon>Circaeasteraceae</taxon>
        <taxon>Kingdonia</taxon>
    </lineage>
</organism>
<dbReference type="InterPro" id="IPR036291">
    <property type="entry name" value="NAD(P)-bd_dom_sf"/>
</dbReference>
<dbReference type="InterPro" id="IPR011990">
    <property type="entry name" value="TPR-like_helical_dom_sf"/>
</dbReference>
<dbReference type="InterPro" id="IPR002347">
    <property type="entry name" value="SDR_fam"/>
</dbReference>
<evidence type="ECO:0000313" key="6">
    <source>
        <dbReference type="EMBL" id="KAF6136525.1"/>
    </source>
</evidence>
<comment type="caution">
    <text evidence="6">The sequence shown here is derived from an EMBL/GenBank/DDBJ whole genome shotgun (WGS) entry which is preliminary data.</text>
</comment>
<keyword evidence="3" id="KW-0521">NADP</keyword>
<dbReference type="Pfam" id="PF01535">
    <property type="entry name" value="PPR"/>
    <property type="match status" value="6"/>
</dbReference>
<comment type="similarity">
    <text evidence="1">Belongs to the short-chain dehydrogenases/reductases (SDR) family.</text>
</comment>
<keyword evidence="4" id="KW-0560">Oxidoreductase</keyword>
<evidence type="ECO:0000256" key="3">
    <source>
        <dbReference type="ARBA" id="ARBA00022857"/>
    </source>
</evidence>
<reference evidence="6 7" key="1">
    <citation type="journal article" date="2020" name="IScience">
        <title>Genome Sequencing of the Endangered Kingdonia uniflora (Circaeasteraceae, Ranunculales) Reveals Potential Mechanisms of Evolutionary Specialization.</title>
        <authorList>
            <person name="Sun Y."/>
            <person name="Deng T."/>
            <person name="Zhang A."/>
            <person name="Moore M.J."/>
            <person name="Landis J.B."/>
            <person name="Lin N."/>
            <person name="Zhang H."/>
            <person name="Zhang X."/>
            <person name="Huang J."/>
            <person name="Zhang X."/>
            <person name="Sun H."/>
            <person name="Wang H."/>
        </authorList>
    </citation>
    <scope>NUCLEOTIDE SEQUENCE [LARGE SCALE GENOMIC DNA]</scope>
    <source>
        <strain evidence="6">TB1705</strain>
        <tissue evidence="6">Leaf</tissue>
    </source>
</reference>
<dbReference type="PRINTS" id="PR00081">
    <property type="entry name" value="GDHRDH"/>
</dbReference>
<feature type="repeat" description="PPR" evidence="5">
    <location>
        <begin position="591"/>
        <end position="625"/>
    </location>
</feature>
<dbReference type="EMBL" id="JACGCM010002690">
    <property type="protein sequence ID" value="KAF6136525.1"/>
    <property type="molecule type" value="Genomic_DNA"/>
</dbReference>
<protein>
    <submittedName>
        <fullName evidence="6">Uncharacterized protein</fullName>
    </submittedName>
</protein>
<dbReference type="Gene3D" id="3.40.50.720">
    <property type="entry name" value="NAD(P)-binding Rossmann-like Domain"/>
    <property type="match status" value="1"/>
</dbReference>
<dbReference type="SUPFAM" id="SSF51735">
    <property type="entry name" value="NAD(P)-binding Rossmann-fold domains"/>
    <property type="match status" value="1"/>
</dbReference>
<dbReference type="PRINTS" id="PR00080">
    <property type="entry name" value="SDRFAMILY"/>
</dbReference>
<feature type="repeat" description="PPR" evidence="5">
    <location>
        <begin position="459"/>
        <end position="493"/>
    </location>
</feature>
<dbReference type="AlphaFoldDB" id="A0A7J7L1M1"/>
<dbReference type="FunFam" id="1.25.40.10:FF:000073">
    <property type="entry name" value="Pentatricopeptide repeat-containing protein chloroplastic"/>
    <property type="match status" value="1"/>
</dbReference>
<accession>A0A7J7L1M1</accession>
<dbReference type="Pfam" id="PF00106">
    <property type="entry name" value="adh_short"/>
    <property type="match status" value="1"/>
</dbReference>
<dbReference type="Pfam" id="PF13041">
    <property type="entry name" value="PPR_2"/>
    <property type="match status" value="1"/>
</dbReference>
<dbReference type="GO" id="GO:0016020">
    <property type="term" value="C:membrane"/>
    <property type="evidence" value="ECO:0007669"/>
    <property type="project" value="TreeGrafter"/>
</dbReference>
<proteinExistence type="inferred from homology"/>
<evidence type="ECO:0000256" key="1">
    <source>
        <dbReference type="ARBA" id="ARBA00006484"/>
    </source>
</evidence>
<evidence type="ECO:0000256" key="4">
    <source>
        <dbReference type="ARBA" id="ARBA00023002"/>
    </source>
</evidence>
<dbReference type="GO" id="GO:0009451">
    <property type="term" value="P:RNA modification"/>
    <property type="evidence" value="ECO:0007669"/>
    <property type="project" value="UniProtKB-ARBA"/>
</dbReference>
<gene>
    <name evidence="6" type="ORF">GIB67_008006</name>
</gene>
<feature type="repeat" description="PPR" evidence="5">
    <location>
        <begin position="389"/>
        <end position="423"/>
    </location>
</feature>
<sequence length="626" mass="70129">MVTSQFLNIRIYENESFDKFYTKLSDIVNTSTALGTTYFDVQIVRKVLRSLSKSFRSRYAVVTGGNKGIGLEICRQLASNGILVVLTARDEKKGNEAIENLKELGISNVVFHQLDIKDPTSIASLASFIKTRFGKLDILVNNAADLGVVIDPGPFRAFGGFNFVLDENAKAVKDVIDEPYDKAEECLKTNYYGTKRVTEAILPLLQFSNSAKIVNVSSVYGLLSYISNDKVKAQLRDIDLTIEKLDDLVQYFLKDFKEDKLECNGWPMLISAYKISKAVVNAYTRILARKYPKFCINCVHPGYVKTDITLNTGELMPEEGARGPRNDASWSTMFSGYVRGGVYPEAVELFRKMWVELSISVSNFIISMFGGFGCVEEASRVFNRMEERDTISWNSMISAYSRNELCQESFRCFHYMRHSKVKPDSTTLSSLVSACSSEDNLNGGRGVHGLVAKIELDSNVCVCNALISFYADAGKCKDAELLFREMPEKDLISWNSMMSSYVQNGEYQVALKLFIGLLGTSKIRNHATFASALAACSARESLNEGKLVHALIIQAGLHKNLVVRNALVTMYGKCGIMREAIRVFQMMYERDRVTWNALIGGYTENEEPKEAINTFILMRQDGMTVN</sequence>
<evidence type="ECO:0000256" key="5">
    <source>
        <dbReference type="PROSITE-ProRule" id="PRU00708"/>
    </source>
</evidence>
<evidence type="ECO:0000256" key="2">
    <source>
        <dbReference type="ARBA" id="ARBA00022737"/>
    </source>
</evidence>
<dbReference type="NCBIfam" id="TIGR00756">
    <property type="entry name" value="PPR"/>
    <property type="match status" value="5"/>
</dbReference>
<dbReference type="OrthoDB" id="1933717at2759"/>
<keyword evidence="7" id="KW-1185">Reference proteome</keyword>
<evidence type="ECO:0000313" key="7">
    <source>
        <dbReference type="Proteomes" id="UP000541444"/>
    </source>
</evidence>
<dbReference type="InterPro" id="IPR002885">
    <property type="entry name" value="PPR_rpt"/>
</dbReference>
<feature type="repeat" description="PPR" evidence="5">
    <location>
        <begin position="326"/>
        <end position="356"/>
    </location>
</feature>
<dbReference type="PROSITE" id="PS51375">
    <property type="entry name" value="PPR"/>
    <property type="match status" value="4"/>
</dbReference>
<name>A0A7J7L1M1_9MAGN</name>
<keyword evidence="2" id="KW-0677">Repeat</keyword>
<dbReference type="PANTHER" id="PTHR43490">
    <property type="entry name" value="(+)-NEOMENTHOL DEHYDROGENASE"/>
    <property type="match status" value="1"/>
</dbReference>
<dbReference type="Gene3D" id="1.25.40.10">
    <property type="entry name" value="Tetratricopeptide repeat domain"/>
    <property type="match status" value="3"/>
</dbReference>
<dbReference type="FunFam" id="1.25.40.10:FF:000381">
    <property type="entry name" value="Pentatricopeptide repeat-containing protein"/>
    <property type="match status" value="1"/>
</dbReference>
<dbReference type="Proteomes" id="UP000541444">
    <property type="component" value="Unassembled WGS sequence"/>
</dbReference>
<dbReference type="GO" id="GO:0016491">
    <property type="term" value="F:oxidoreductase activity"/>
    <property type="evidence" value="ECO:0007669"/>
    <property type="project" value="UniProtKB-KW"/>
</dbReference>
<dbReference type="PANTHER" id="PTHR43490:SF135">
    <property type="entry name" value="OS02G0640800 PROTEIN"/>
    <property type="match status" value="1"/>
</dbReference>